<accession>A0A167WA85</accession>
<proteinExistence type="predicted"/>
<evidence type="ECO:0000313" key="1">
    <source>
        <dbReference type="EMBL" id="KZZ88587.1"/>
    </source>
</evidence>
<dbReference type="OrthoDB" id="4225869at2759"/>
<dbReference type="Proteomes" id="UP000242877">
    <property type="component" value="Unassembled WGS sequence"/>
</dbReference>
<keyword evidence="2" id="KW-1185">Reference proteome</keyword>
<protein>
    <submittedName>
        <fullName evidence="1">Uncharacterized protein</fullName>
    </submittedName>
</protein>
<evidence type="ECO:0000313" key="2">
    <source>
        <dbReference type="Proteomes" id="UP000242877"/>
    </source>
</evidence>
<sequence>MALCSPQEFNTPTMQKQFETSDMNDCSFILCIDEARTLLRMYSSDNVSQFVSFRNGARHAFGKCSFFAILLDTTSHVSNFAPAAKLKPSQRTPDYAQLFPPIYAINTFDAFADPEDGSLPVFDATEISAIRLFKLGRPLWGAFLDNGASLRVTQDLARTKLGPADDDDFPLVLMAHRISIQASDYALADFLVSRCMRYIFYINPSRSLLWTHYASEPILAFQAARAMRTPARRLQALQRLVLAHSRGSVDLGDVGEMIAAIILLWTMDSFMEKSDFPSSVAVHRFLEALLGTEVAKKMHISIQPNSSLVNIWENGKIYFNHVCRSLYHDSRSFPSTLLRQAYRRGAAVFFPRNFAGADIGIPVALPGNKFTAILIQVKNRVDGGTQQSQRLLAQDSIRTAQRVISGLGDCMGLMMSLYREREKGRAVVWPDKVARVSPRFIESQPSTTTDIFTALIAGLNHDIYPSVCPAGYQEREQIFELLRVLRDHDPIHRLRECDDQSLRMVNNIFFGVTEPHQDPMDLDP</sequence>
<comment type="caution">
    <text evidence="1">The sequence shown here is derived from an EMBL/GenBank/DDBJ whole genome shotgun (WGS) entry which is preliminary data.</text>
</comment>
<organism evidence="1 2">
    <name type="scientific">Ascosphaera apis ARSEF 7405</name>
    <dbReference type="NCBI Taxonomy" id="392613"/>
    <lineage>
        <taxon>Eukaryota</taxon>
        <taxon>Fungi</taxon>
        <taxon>Dikarya</taxon>
        <taxon>Ascomycota</taxon>
        <taxon>Pezizomycotina</taxon>
        <taxon>Eurotiomycetes</taxon>
        <taxon>Eurotiomycetidae</taxon>
        <taxon>Onygenales</taxon>
        <taxon>Ascosphaeraceae</taxon>
        <taxon>Ascosphaera</taxon>
    </lineage>
</organism>
<gene>
    <name evidence="1" type="ORF">AAP_04910</name>
</gene>
<dbReference type="PANTHER" id="PTHR33266">
    <property type="entry name" value="CHROMOSOME 15, WHOLE GENOME SHOTGUN SEQUENCE"/>
    <property type="match status" value="1"/>
</dbReference>
<name>A0A167WA85_9EURO</name>
<dbReference type="VEuPathDB" id="FungiDB:AAP_04910"/>
<dbReference type="PANTHER" id="PTHR33266:SF1">
    <property type="entry name" value="F-BOX DOMAIN-CONTAINING PROTEIN"/>
    <property type="match status" value="1"/>
</dbReference>
<dbReference type="EMBL" id="AZGZ01000025">
    <property type="protein sequence ID" value="KZZ88587.1"/>
    <property type="molecule type" value="Genomic_DNA"/>
</dbReference>
<dbReference type="AlphaFoldDB" id="A0A167WA85"/>
<reference evidence="1 2" key="1">
    <citation type="journal article" date="2016" name="Genome Biol. Evol.">
        <title>Divergent and convergent evolution of fungal pathogenicity.</title>
        <authorList>
            <person name="Shang Y."/>
            <person name="Xiao G."/>
            <person name="Zheng P."/>
            <person name="Cen K."/>
            <person name="Zhan S."/>
            <person name="Wang C."/>
        </authorList>
    </citation>
    <scope>NUCLEOTIDE SEQUENCE [LARGE SCALE GENOMIC DNA]</scope>
    <source>
        <strain evidence="1 2">ARSEF 7405</strain>
    </source>
</reference>